<dbReference type="InterPro" id="IPR002321">
    <property type="entry name" value="Cyt_c_II"/>
</dbReference>
<dbReference type="EMBL" id="CP000698">
    <property type="protein sequence ID" value="ABQ24308.1"/>
    <property type="molecule type" value="Genomic_DNA"/>
</dbReference>
<organism evidence="2 3">
    <name type="scientific">Geotalea uraniireducens (strain Rf4)</name>
    <name type="common">Geobacter uraniireducens</name>
    <dbReference type="NCBI Taxonomy" id="351605"/>
    <lineage>
        <taxon>Bacteria</taxon>
        <taxon>Pseudomonadati</taxon>
        <taxon>Thermodesulfobacteriota</taxon>
        <taxon>Desulfuromonadia</taxon>
        <taxon>Geobacterales</taxon>
        <taxon>Geobacteraceae</taxon>
        <taxon>Geotalea</taxon>
    </lineage>
</organism>
<evidence type="ECO:0000313" key="3">
    <source>
        <dbReference type="Proteomes" id="UP000006695"/>
    </source>
</evidence>
<dbReference type="Pfam" id="PF01322">
    <property type="entry name" value="Cytochrom_C_2"/>
    <property type="match status" value="1"/>
</dbReference>
<accession>A5GDP0</accession>
<dbReference type="GO" id="GO:0005506">
    <property type="term" value="F:iron ion binding"/>
    <property type="evidence" value="ECO:0007669"/>
    <property type="project" value="InterPro"/>
</dbReference>
<feature type="signal peptide" evidence="1">
    <location>
        <begin position="1"/>
        <end position="24"/>
    </location>
</feature>
<keyword evidence="1" id="KW-0732">Signal</keyword>
<dbReference type="Proteomes" id="UP000006695">
    <property type="component" value="Chromosome"/>
</dbReference>
<dbReference type="STRING" id="351605.Gura_0092"/>
<dbReference type="GO" id="GO:0020037">
    <property type="term" value="F:heme binding"/>
    <property type="evidence" value="ECO:0007669"/>
    <property type="project" value="InterPro"/>
</dbReference>
<protein>
    <recommendedName>
        <fullName evidence="4">Cytochrome c</fullName>
    </recommendedName>
</protein>
<dbReference type="RefSeq" id="WP_011937037.1">
    <property type="nucleotide sequence ID" value="NC_009483.1"/>
</dbReference>
<reference evidence="2 3" key="1">
    <citation type="submission" date="2007-05" db="EMBL/GenBank/DDBJ databases">
        <title>Complete sequence of Geobacter uraniireducens Rf4.</title>
        <authorList>
            <consortium name="US DOE Joint Genome Institute"/>
            <person name="Copeland A."/>
            <person name="Lucas S."/>
            <person name="Lapidus A."/>
            <person name="Barry K."/>
            <person name="Detter J.C."/>
            <person name="Glavina del Rio T."/>
            <person name="Hammon N."/>
            <person name="Israni S."/>
            <person name="Dalin E."/>
            <person name="Tice H."/>
            <person name="Pitluck S."/>
            <person name="Chertkov O."/>
            <person name="Brettin T."/>
            <person name="Bruce D."/>
            <person name="Han C."/>
            <person name="Schmutz J."/>
            <person name="Larimer F."/>
            <person name="Land M."/>
            <person name="Hauser L."/>
            <person name="Kyrpides N."/>
            <person name="Mikhailova N."/>
            <person name="Shelobolina E."/>
            <person name="Aklujkar M."/>
            <person name="Lovley D."/>
            <person name="Richardson P."/>
        </authorList>
    </citation>
    <scope>NUCLEOTIDE SEQUENCE [LARGE SCALE GENOMIC DNA]</scope>
    <source>
        <strain evidence="2 3">Rf4</strain>
    </source>
</reference>
<dbReference type="KEGG" id="gur:Gura_0092"/>
<dbReference type="Gene3D" id="1.20.120.10">
    <property type="entry name" value="Cytochrome c/b562"/>
    <property type="match status" value="1"/>
</dbReference>
<dbReference type="AlphaFoldDB" id="A5GDP0"/>
<gene>
    <name evidence="2" type="ordered locus">Gura_0092</name>
</gene>
<dbReference type="HOGENOM" id="CLU_1785051_0_0_7"/>
<dbReference type="SUPFAM" id="SSF47175">
    <property type="entry name" value="Cytochromes"/>
    <property type="match status" value="1"/>
</dbReference>
<evidence type="ECO:0000313" key="2">
    <source>
        <dbReference type="EMBL" id="ABQ24308.1"/>
    </source>
</evidence>
<dbReference type="GO" id="GO:0022900">
    <property type="term" value="P:electron transport chain"/>
    <property type="evidence" value="ECO:0007669"/>
    <property type="project" value="InterPro"/>
</dbReference>
<sequence>MKKSILIALTMLTVALFVNGTAISSEGDKHGKGHAGNAKMQKLHGMMPTYAVIQAKINGALEKGDSSAVVAEAGKILATTADLKRAKPHKNRKQLKLFREMATDFEKEVKTTAELAGKGDLTGARAAFVKAGEKCDECHAKFRE</sequence>
<name>A5GDP0_GEOUR</name>
<feature type="chain" id="PRO_5002683436" description="Cytochrome c" evidence="1">
    <location>
        <begin position="25"/>
        <end position="144"/>
    </location>
</feature>
<keyword evidence="3" id="KW-1185">Reference proteome</keyword>
<dbReference type="GO" id="GO:0009055">
    <property type="term" value="F:electron transfer activity"/>
    <property type="evidence" value="ECO:0007669"/>
    <property type="project" value="InterPro"/>
</dbReference>
<dbReference type="PROSITE" id="PS51009">
    <property type="entry name" value="CYTCII"/>
    <property type="match status" value="1"/>
</dbReference>
<evidence type="ECO:0000256" key="1">
    <source>
        <dbReference type="SAM" id="SignalP"/>
    </source>
</evidence>
<evidence type="ECO:0008006" key="4">
    <source>
        <dbReference type="Google" id="ProtNLM"/>
    </source>
</evidence>
<proteinExistence type="predicted"/>
<dbReference type="InterPro" id="IPR010980">
    <property type="entry name" value="Cyt_c/b562"/>
</dbReference>